<evidence type="ECO:0000313" key="1">
    <source>
        <dbReference type="EMBL" id="KAK8400993.1"/>
    </source>
</evidence>
<accession>A0AAW0ULJ3</accession>
<proteinExistence type="predicted"/>
<reference evidence="1 2" key="1">
    <citation type="submission" date="2023-03" db="EMBL/GenBank/DDBJ databases">
        <title>High-quality genome of Scylla paramamosain provides insights in environmental adaptation.</title>
        <authorList>
            <person name="Zhang L."/>
        </authorList>
    </citation>
    <scope>NUCLEOTIDE SEQUENCE [LARGE SCALE GENOMIC DNA]</scope>
    <source>
        <strain evidence="1">LZ_2023a</strain>
        <tissue evidence="1">Muscle</tissue>
    </source>
</reference>
<evidence type="ECO:0000313" key="2">
    <source>
        <dbReference type="Proteomes" id="UP001487740"/>
    </source>
</evidence>
<protein>
    <submittedName>
        <fullName evidence="1">Uncharacterized protein</fullName>
    </submittedName>
</protein>
<dbReference type="Proteomes" id="UP001487740">
    <property type="component" value="Unassembled WGS sequence"/>
</dbReference>
<organism evidence="1 2">
    <name type="scientific">Scylla paramamosain</name>
    <name type="common">Mud crab</name>
    <dbReference type="NCBI Taxonomy" id="85552"/>
    <lineage>
        <taxon>Eukaryota</taxon>
        <taxon>Metazoa</taxon>
        <taxon>Ecdysozoa</taxon>
        <taxon>Arthropoda</taxon>
        <taxon>Crustacea</taxon>
        <taxon>Multicrustacea</taxon>
        <taxon>Malacostraca</taxon>
        <taxon>Eumalacostraca</taxon>
        <taxon>Eucarida</taxon>
        <taxon>Decapoda</taxon>
        <taxon>Pleocyemata</taxon>
        <taxon>Brachyura</taxon>
        <taxon>Eubrachyura</taxon>
        <taxon>Portunoidea</taxon>
        <taxon>Portunidae</taxon>
        <taxon>Portuninae</taxon>
        <taxon>Scylla</taxon>
    </lineage>
</organism>
<sequence length="245" mass="26700">MNVEEAARQVTVLTLTQNLGLETLPWVALLTRRSPRLHHHSDPGDRGRCSLPRLCLGPLRTRLFTAAVFLQLLLVLLLPPDLDFMAFSGLATLSKLDNGIKLSSDNKAYVTQVLRPGIGHSSQALGIGPPAAPLAGRDPQASLSSKRTMDDMNTSEEAQCPANKSSRVTEKCKHPEASCKFSSFLVTLYPVGVDSTLSKELPGVFNASRSHQNVSTAAFSSPQVRALRRFVDELKNRCASLELRL</sequence>
<gene>
    <name evidence="1" type="ORF">O3P69_002640</name>
</gene>
<keyword evidence="2" id="KW-1185">Reference proteome</keyword>
<comment type="caution">
    <text evidence="1">The sequence shown here is derived from an EMBL/GenBank/DDBJ whole genome shotgun (WGS) entry which is preliminary data.</text>
</comment>
<dbReference type="AlphaFoldDB" id="A0AAW0ULJ3"/>
<name>A0AAW0ULJ3_SCYPA</name>
<dbReference type="EMBL" id="JARAKH010000009">
    <property type="protein sequence ID" value="KAK8400993.1"/>
    <property type="molecule type" value="Genomic_DNA"/>
</dbReference>